<proteinExistence type="predicted"/>
<dbReference type="RefSeq" id="WP_369210530.1">
    <property type="nucleotide sequence ID" value="NZ_JBFNXQ010000161.1"/>
</dbReference>
<dbReference type="Proteomes" id="UP001560045">
    <property type="component" value="Unassembled WGS sequence"/>
</dbReference>
<sequence length="324" mass="32596">MRTAARLGATVVGLAAVFGAATGVGALVGPVGSAAAEAPAGAGHAADEGHPDPSAAADPTARADAALPGGLQVSDRGYTLDLVADELPAGTSPLAFRILGPDGAPVTDYEVDHDEDLHLVAVRRDLTGYQHVHPELGADGTWSTPLELTPRSWRVFTDTTPAALGEDLTLGADLAVAGDHRPQPLPAPSPTAEVDGYTVVLTGGLVPGRESGLTLGVSRDGVPVTDLQPHLGAYGHLVALRAGDLGYLHVHPVGDPADPATAPGPHVEFAATAPSAGDYRLFLDFRHGDVVRTAEFTVHAGSGPAADVPAAAGPDAAGHGHGDD</sequence>
<protein>
    <recommendedName>
        <fullName evidence="4">Secreted protein</fullName>
    </recommendedName>
</protein>
<evidence type="ECO:0008006" key="4">
    <source>
        <dbReference type="Google" id="ProtNLM"/>
    </source>
</evidence>
<evidence type="ECO:0000256" key="1">
    <source>
        <dbReference type="SAM" id="MobiDB-lite"/>
    </source>
</evidence>
<keyword evidence="3" id="KW-1185">Reference proteome</keyword>
<evidence type="ECO:0000313" key="3">
    <source>
        <dbReference type="Proteomes" id="UP001560045"/>
    </source>
</evidence>
<organism evidence="2 3">
    <name type="scientific">Geodermatophilus maliterrae</name>
    <dbReference type="NCBI Taxonomy" id="3162531"/>
    <lineage>
        <taxon>Bacteria</taxon>
        <taxon>Bacillati</taxon>
        <taxon>Actinomycetota</taxon>
        <taxon>Actinomycetes</taxon>
        <taxon>Geodermatophilales</taxon>
        <taxon>Geodermatophilaceae</taxon>
        <taxon>Geodermatophilus</taxon>
    </lineage>
</organism>
<reference evidence="2 3" key="1">
    <citation type="submission" date="2024-06" db="EMBL/GenBank/DDBJ databases">
        <title>Draft genome sequence of Geodermatophilus badlandi, a novel member of the Geodermatophilaceae isolated from badland sedimentary rocks in the Red desert, Wyoming, USA.</title>
        <authorList>
            <person name="Ben Tekaya S."/>
            <person name="Nouioui I."/>
            <person name="Flores G.M."/>
            <person name="Shaal M.N."/>
            <person name="Bredoire F."/>
            <person name="Basile F."/>
            <person name="Van Diepen L."/>
            <person name="Ward N.L."/>
        </authorList>
    </citation>
    <scope>NUCLEOTIDE SEQUENCE [LARGE SCALE GENOMIC DNA]</scope>
    <source>
        <strain evidence="2 3">WL48A</strain>
    </source>
</reference>
<comment type="caution">
    <text evidence="2">The sequence shown here is derived from an EMBL/GenBank/DDBJ whole genome shotgun (WGS) entry which is preliminary data.</text>
</comment>
<feature type="region of interest" description="Disordered" evidence="1">
    <location>
        <begin position="39"/>
        <end position="61"/>
    </location>
</feature>
<feature type="compositionally biased region" description="Low complexity" evidence="1">
    <location>
        <begin position="302"/>
        <end position="317"/>
    </location>
</feature>
<dbReference type="EMBL" id="JBFNXQ010000161">
    <property type="protein sequence ID" value="MEX5721737.1"/>
    <property type="molecule type" value="Genomic_DNA"/>
</dbReference>
<feature type="region of interest" description="Disordered" evidence="1">
    <location>
        <begin position="302"/>
        <end position="324"/>
    </location>
</feature>
<accession>A0ABV3XN38</accession>
<feature type="compositionally biased region" description="Low complexity" evidence="1">
    <location>
        <begin position="52"/>
        <end position="61"/>
    </location>
</feature>
<gene>
    <name evidence="2" type="ORF">ABQ292_25645</name>
</gene>
<evidence type="ECO:0000313" key="2">
    <source>
        <dbReference type="EMBL" id="MEX5721737.1"/>
    </source>
</evidence>
<name>A0ABV3XN38_9ACTN</name>